<gene>
    <name evidence="3" type="ORF">Q5741_09150</name>
</gene>
<feature type="signal peptide" evidence="1">
    <location>
        <begin position="1"/>
        <end position="20"/>
    </location>
</feature>
<accession>A0ABT9CBF7</accession>
<keyword evidence="4" id="KW-1185">Reference proteome</keyword>
<protein>
    <recommendedName>
        <fullName evidence="2">YhfM-like domain-containing protein</fullName>
    </recommendedName>
</protein>
<feature type="domain" description="YhfM-like" evidence="2">
    <location>
        <begin position="41"/>
        <end position="130"/>
    </location>
</feature>
<evidence type="ECO:0000313" key="3">
    <source>
        <dbReference type="EMBL" id="MDO7906586.1"/>
    </source>
</evidence>
<feature type="chain" id="PRO_5047059610" description="YhfM-like domain-containing protein" evidence="1">
    <location>
        <begin position="21"/>
        <end position="137"/>
    </location>
</feature>
<dbReference type="Pfam" id="PF26353">
    <property type="entry name" value="YhfM"/>
    <property type="match status" value="1"/>
</dbReference>
<comment type="caution">
    <text evidence="3">The sequence shown here is derived from an EMBL/GenBank/DDBJ whole genome shotgun (WGS) entry which is preliminary data.</text>
</comment>
<dbReference type="Proteomes" id="UP001240171">
    <property type="component" value="Unassembled WGS sequence"/>
</dbReference>
<evidence type="ECO:0000259" key="2">
    <source>
        <dbReference type="Pfam" id="PF26353"/>
    </source>
</evidence>
<evidence type="ECO:0000256" key="1">
    <source>
        <dbReference type="SAM" id="SignalP"/>
    </source>
</evidence>
<keyword evidence="1" id="KW-0732">Signal</keyword>
<reference evidence="3 4" key="1">
    <citation type="submission" date="2023-07" db="EMBL/GenBank/DDBJ databases">
        <title>Paenibacillus sp. JX-17 nov. isolated from soil.</title>
        <authorList>
            <person name="Wan Y."/>
            <person name="Liu B."/>
        </authorList>
    </citation>
    <scope>NUCLEOTIDE SEQUENCE [LARGE SCALE GENOMIC DNA]</scope>
    <source>
        <strain evidence="3 4">JX-17</strain>
    </source>
</reference>
<organism evidence="3 4">
    <name type="scientific">Paenibacillus lacisoli</name>
    <dbReference type="NCBI Taxonomy" id="3064525"/>
    <lineage>
        <taxon>Bacteria</taxon>
        <taxon>Bacillati</taxon>
        <taxon>Bacillota</taxon>
        <taxon>Bacilli</taxon>
        <taxon>Bacillales</taxon>
        <taxon>Paenibacillaceae</taxon>
        <taxon>Paenibacillus</taxon>
    </lineage>
</organism>
<sequence length="137" mass="15157">MNSRQSSALILLLSMISLGAAGCGSLDRTSTVQRASYTYETKAVHVTDPKTIENLADIMQSGRKRKCVVDIGPAEEKLTLRYGDHAQQYDLYLNRDTGEGWCLDPEDTNHLYELPKHAYKQLAAILQAIKESAAQNG</sequence>
<name>A0ABT9CBF7_9BACL</name>
<proteinExistence type="predicted"/>
<dbReference type="InterPro" id="IPR058780">
    <property type="entry name" value="YhfM-like_dom"/>
</dbReference>
<dbReference type="EMBL" id="JAUQTB010000003">
    <property type="protein sequence ID" value="MDO7906586.1"/>
    <property type="molecule type" value="Genomic_DNA"/>
</dbReference>
<dbReference type="RefSeq" id="WP_305023766.1">
    <property type="nucleotide sequence ID" value="NZ_JAUQTB010000003.1"/>
</dbReference>
<evidence type="ECO:0000313" key="4">
    <source>
        <dbReference type="Proteomes" id="UP001240171"/>
    </source>
</evidence>
<dbReference type="PROSITE" id="PS51257">
    <property type="entry name" value="PROKAR_LIPOPROTEIN"/>
    <property type="match status" value="1"/>
</dbReference>